<reference evidence="4" key="2">
    <citation type="submission" date="2020-10" db="EMBL/GenBank/DDBJ databases">
        <title>Mucilaginibacter sp. nov., isolated from soil.</title>
        <authorList>
            <person name="Jeon C.O."/>
        </authorList>
    </citation>
    <scope>NUCLEOTIDE SEQUENCE</scope>
    <source>
        <strain evidence="4">R11</strain>
    </source>
</reference>
<accession>A0A965ZKJ2</accession>
<feature type="chain" id="PRO_5037730842" description="Carbohydrate family 9 binding domain-like" evidence="1">
    <location>
        <begin position="21"/>
        <end position="740"/>
    </location>
</feature>
<protein>
    <recommendedName>
        <fullName evidence="6">Carbohydrate family 9 binding domain-like</fullName>
    </recommendedName>
</protein>
<evidence type="ECO:0000313" key="4">
    <source>
        <dbReference type="EMBL" id="NCD71713.1"/>
    </source>
</evidence>
<reference evidence="4" key="1">
    <citation type="submission" date="2020-01" db="EMBL/GenBank/DDBJ databases">
        <authorList>
            <person name="Seo Y.L."/>
        </authorList>
    </citation>
    <scope>NUCLEOTIDE SEQUENCE</scope>
    <source>
        <strain evidence="4">R11</strain>
    </source>
</reference>
<evidence type="ECO:0000259" key="3">
    <source>
        <dbReference type="Pfam" id="PF19313"/>
    </source>
</evidence>
<dbReference type="Proteomes" id="UP000638732">
    <property type="component" value="Unassembled WGS sequence"/>
</dbReference>
<evidence type="ECO:0000313" key="5">
    <source>
        <dbReference type="Proteomes" id="UP000638732"/>
    </source>
</evidence>
<sequence>MLRRLLFAVFLLFSYQPVFAQDAVLFNPSTVRREIKAIKINSNLNIDGVLNEAEWKTAIGATNFTQIEPYQGKPSNYPTTIKVLYNRTFLYIGVLCADPQGKKAIMATDFARDFDLLKHDLVNLAFDTFNDQRNAMVFATNAYGVQRDQLSFDDTYYDIDWNALWKVRTLRTDSGWVAEMAIPWKSLRYPKTKDSTQSWGFNIYRNRRLSNETSAFSPYPRIFTSAHMNYAGVLTGLEPPPPTSNIIVAPYILASTDRYNYNDPTLPKQSNFKVGGDVKWALTPNAVLDLTANTDFAQADVDQQINNTSRFNVFFPEKRQFFLENASLFGVQISMNGDNAGGSMRYQPFNSRNIGLSANGDPVPIAGGGRFVYRSAEMNYGAMAIRQEGYEGIPGTNFFVGRFSHNLGSLNRIGGLVTLKQLPGAANIETTVDGFFRIGQANSINAIFSQSTTTNTGAKGFGGIVQYFNITNAHEIWWTQSLITKDFDPQMGFVSRSDVIATTPGANYFYRGNLLPFKNFLLSYAPGITPELYHVASTGKFSEFDLPIFPIWLNFKNGGYFGYGVQGTWQHLTAVFSPLDVEIAPGDYHYFNHQFFFQSNPSKMINGAFTLTTGQYFNGKLTTTDYKLQFAPNPHISLMGEFNQNSFSHVGTLESSKTVNLYILQGRFALNPRVQLTGIYQKNSINESDAYNVRLAWEFSPLSYVYLIYNRGNRYQIVDRPVQTETEEHLIFKLSYVKQF</sequence>
<gene>
    <name evidence="4" type="ORF">GSY63_20270</name>
</gene>
<dbReference type="GO" id="GO:0030246">
    <property type="term" value="F:carbohydrate binding"/>
    <property type="evidence" value="ECO:0007669"/>
    <property type="project" value="InterPro"/>
</dbReference>
<feature type="domain" description="Carbohydrate-binding" evidence="2">
    <location>
        <begin position="46"/>
        <end position="206"/>
    </location>
</feature>
<dbReference type="InterPro" id="IPR045670">
    <property type="entry name" value="DUF5916"/>
</dbReference>
<evidence type="ECO:0000259" key="2">
    <source>
        <dbReference type="Pfam" id="PF06452"/>
    </source>
</evidence>
<dbReference type="AlphaFoldDB" id="A0A965ZKJ2"/>
<dbReference type="InterPro" id="IPR010502">
    <property type="entry name" value="Carb-bd_dom_fam9"/>
</dbReference>
<dbReference type="Pfam" id="PF06452">
    <property type="entry name" value="CBM9_1"/>
    <property type="match status" value="1"/>
</dbReference>
<keyword evidence="5" id="KW-1185">Reference proteome</keyword>
<feature type="signal peptide" evidence="1">
    <location>
        <begin position="1"/>
        <end position="20"/>
    </location>
</feature>
<feature type="domain" description="DUF5916" evidence="3">
    <location>
        <begin position="247"/>
        <end position="329"/>
    </location>
</feature>
<proteinExistence type="predicted"/>
<dbReference type="EMBL" id="WWEO01000045">
    <property type="protein sequence ID" value="NCD71713.1"/>
    <property type="molecule type" value="Genomic_DNA"/>
</dbReference>
<organism evidence="4 5">
    <name type="scientific">Mucilaginibacter agri</name>
    <dbReference type="NCBI Taxonomy" id="2695265"/>
    <lineage>
        <taxon>Bacteria</taxon>
        <taxon>Pseudomonadati</taxon>
        <taxon>Bacteroidota</taxon>
        <taxon>Sphingobacteriia</taxon>
        <taxon>Sphingobacteriales</taxon>
        <taxon>Sphingobacteriaceae</taxon>
        <taxon>Mucilaginibacter</taxon>
    </lineage>
</organism>
<dbReference type="Pfam" id="PF19313">
    <property type="entry name" value="DUF5916"/>
    <property type="match status" value="1"/>
</dbReference>
<dbReference type="GO" id="GO:0004553">
    <property type="term" value="F:hydrolase activity, hydrolyzing O-glycosyl compounds"/>
    <property type="evidence" value="ECO:0007669"/>
    <property type="project" value="InterPro"/>
</dbReference>
<evidence type="ECO:0008006" key="6">
    <source>
        <dbReference type="Google" id="ProtNLM"/>
    </source>
</evidence>
<dbReference type="Gene3D" id="2.60.40.1190">
    <property type="match status" value="1"/>
</dbReference>
<comment type="caution">
    <text evidence="4">The sequence shown here is derived from an EMBL/GenBank/DDBJ whole genome shotgun (WGS) entry which is preliminary data.</text>
</comment>
<dbReference type="RefSeq" id="WP_166587696.1">
    <property type="nucleotide sequence ID" value="NZ_WWEO01000045.1"/>
</dbReference>
<evidence type="ECO:0000256" key="1">
    <source>
        <dbReference type="SAM" id="SignalP"/>
    </source>
</evidence>
<keyword evidence="1" id="KW-0732">Signal</keyword>
<name>A0A965ZKJ2_9SPHI</name>
<dbReference type="SUPFAM" id="SSF49344">
    <property type="entry name" value="CBD9-like"/>
    <property type="match status" value="1"/>
</dbReference>
<dbReference type="GO" id="GO:0016052">
    <property type="term" value="P:carbohydrate catabolic process"/>
    <property type="evidence" value="ECO:0007669"/>
    <property type="project" value="InterPro"/>
</dbReference>
<dbReference type="CDD" id="cd09618">
    <property type="entry name" value="CBM9_like_2"/>
    <property type="match status" value="1"/>
</dbReference>